<keyword evidence="1" id="KW-0479">Metal-binding</keyword>
<feature type="compositionally biased region" description="Polar residues" evidence="2">
    <location>
        <begin position="16"/>
        <end position="52"/>
    </location>
</feature>
<name>A0A9Q1R051_9SOLA</name>
<evidence type="ECO:0000256" key="2">
    <source>
        <dbReference type="SAM" id="MobiDB-lite"/>
    </source>
</evidence>
<dbReference type="EMBL" id="JAJAGQ010000019">
    <property type="protein sequence ID" value="KAJ8533945.1"/>
    <property type="molecule type" value="Genomic_DNA"/>
</dbReference>
<dbReference type="GO" id="GO:0071596">
    <property type="term" value="P:ubiquitin-dependent protein catabolic process via the N-end rule pathway"/>
    <property type="evidence" value="ECO:0007669"/>
    <property type="project" value="UniProtKB-UniRule"/>
</dbReference>
<dbReference type="GO" id="GO:0061630">
    <property type="term" value="F:ubiquitin protein ligase activity"/>
    <property type="evidence" value="ECO:0007669"/>
    <property type="project" value="UniProtKB-UniRule"/>
</dbReference>
<keyword evidence="1" id="KW-0808">Transferase</keyword>
<comment type="similarity">
    <text evidence="1">Belongs to the E3 ubiquitin-protein ligase UBR1-like family.</text>
</comment>
<sequence length="285" mass="31700">MTGRSALASRVPESPPSNDVRLSTSTEGYNKQYSYPSLNGRTTLDSGQSSGQEAACLGGHDDSTLEGDNACELEALRLLSLSEWPDIVYKVSLQDISVHIPLHRLLSMVLQRALGKCCGETAQSGASSANLSSSVHYDFFGHILGGYHPQGFSTFIMEHALRIRVFCAQVHAGMWRRNGDAAILSCEWYRSVRWSEQGLELDLFLLQCCAELAPADLYISRILERFELSNYLSFNLERPSEIPKCIVGSHCGFSWTRSESKGASSDEYRHFFHDLARLFIKFGKG</sequence>
<comment type="catalytic activity">
    <reaction evidence="1">
        <text>S-ubiquitinyl-[E2 ubiquitin-conjugating enzyme]-L-cysteine + [acceptor protein]-L-lysine = [E2 ubiquitin-conjugating enzyme]-L-cysteine + N(6)-ubiquitinyl-[acceptor protein]-L-lysine.</text>
        <dbReference type="EC" id="2.3.2.27"/>
    </reaction>
</comment>
<comment type="caution">
    <text evidence="3">The sequence shown here is derived from an EMBL/GenBank/DDBJ whole genome shotgun (WGS) entry which is preliminary data.</text>
</comment>
<feature type="region of interest" description="Disordered" evidence="2">
    <location>
        <begin position="1"/>
        <end position="53"/>
    </location>
</feature>
<evidence type="ECO:0000313" key="4">
    <source>
        <dbReference type="Proteomes" id="UP001152561"/>
    </source>
</evidence>
<dbReference type="PANTHER" id="PTHR21497">
    <property type="entry name" value="UBIQUITIN LIGASE E3 ALPHA-RELATED"/>
    <property type="match status" value="1"/>
</dbReference>
<evidence type="ECO:0000313" key="3">
    <source>
        <dbReference type="EMBL" id="KAJ8533945.1"/>
    </source>
</evidence>
<dbReference type="EC" id="2.3.2.27" evidence="1"/>
<keyword evidence="4" id="KW-1185">Reference proteome</keyword>
<dbReference type="GO" id="GO:0000151">
    <property type="term" value="C:ubiquitin ligase complex"/>
    <property type="evidence" value="ECO:0007669"/>
    <property type="project" value="TreeGrafter"/>
</dbReference>
<dbReference type="GO" id="GO:0005737">
    <property type="term" value="C:cytoplasm"/>
    <property type="evidence" value="ECO:0007669"/>
    <property type="project" value="TreeGrafter"/>
</dbReference>
<dbReference type="GO" id="GO:0016567">
    <property type="term" value="P:protein ubiquitination"/>
    <property type="evidence" value="ECO:0007669"/>
    <property type="project" value="UniProtKB-UniRule"/>
</dbReference>
<comment type="pathway">
    <text evidence="1">Protein modification; protein ubiquitination.</text>
</comment>
<accession>A0A9Q1R051</accession>
<dbReference type="AlphaFoldDB" id="A0A9Q1R051"/>
<comment type="function">
    <text evidence="1">Ubiquitin ligase protein which is a component of the N-end rule pathway. Recognizes and binds to proteins bearing specific N-terminal residues that are destabilizing according to the N-end rule, leading to their ubiquitination and subsequent degradation.</text>
</comment>
<dbReference type="PANTHER" id="PTHR21497:SF53">
    <property type="entry name" value="E3 UBIQUITIN-PROTEIN LIGASE PRT6"/>
    <property type="match status" value="1"/>
</dbReference>
<keyword evidence="1" id="KW-0863">Zinc-finger</keyword>
<evidence type="ECO:0000256" key="1">
    <source>
        <dbReference type="RuleBase" id="RU366018"/>
    </source>
</evidence>
<organism evidence="3 4">
    <name type="scientific">Anisodus acutangulus</name>
    <dbReference type="NCBI Taxonomy" id="402998"/>
    <lineage>
        <taxon>Eukaryota</taxon>
        <taxon>Viridiplantae</taxon>
        <taxon>Streptophyta</taxon>
        <taxon>Embryophyta</taxon>
        <taxon>Tracheophyta</taxon>
        <taxon>Spermatophyta</taxon>
        <taxon>Magnoliopsida</taxon>
        <taxon>eudicotyledons</taxon>
        <taxon>Gunneridae</taxon>
        <taxon>Pentapetalae</taxon>
        <taxon>asterids</taxon>
        <taxon>lamiids</taxon>
        <taxon>Solanales</taxon>
        <taxon>Solanaceae</taxon>
        <taxon>Solanoideae</taxon>
        <taxon>Hyoscyameae</taxon>
        <taxon>Anisodus</taxon>
    </lineage>
</organism>
<proteinExistence type="inferred from homology"/>
<keyword evidence="1" id="KW-0862">Zinc</keyword>
<dbReference type="OrthoDB" id="26387at2759"/>
<reference evidence="4" key="1">
    <citation type="journal article" date="2023" name="Proc. Natl. Acad. Sci. U.S.A.">
        <title>Genomic and structural basis for evolution of tropane alkaloid biosynthesis.</title>
        <authorList>
            <person name="Wanga Y.-J."/>
            <person name="Taina T."/>
            <person name="Yua J.-Y."/>
            <person name="Lia J."/>
            <person name="Xua B."/>
            <person name="Chenc J."/>
            <person name="D'Auriad J.C."/>
            <person name="Huanga J.-P."/>
            <person name="Huanga S.-X."/>
        </authorList>
    </citation>
    <scope>NUCLEOTIDE SEQUENCE [LARGE SCALE GENOMIC DNA]</scope>
    <source>
        <strain evidence="4">cv. KIB-2019</strain>
    </source>
</reference>
<dbReference type="Proteomes" id="UP001152561">
    <property type="component" value="Unassembled WGS sequence"/>
</dbReference>
<dbReference type="InterPro" id="IPR039164">
    <property type="entry name" value="UBR1-like"/>
</dbReference>
<protein>
    <recommendedName>
        <fullName evidence="1">E3 ubiquitin-protein ligase</fullName>
        <ecNumber evidence="1">2.3.2.27</ecNumber>
    </recommendedName>
</protein>
<gene>
    <name evidence="3" type="ORF">K7X08_007269</name>
</gene>
<keyword evidence="1" id="KW-0833">Ubl conjugation pathway</keyword>
<dbReference type="GO" id="GO:0008270">
    <property type="term" value="F:zinc ion binding"/>
    <property type="evidence" value="ECO:0007669"/>
    <property type="project" value="UniProtKB-UniRule"/>
</dbReference>